<feature type="domain" description="Methyltransferase" evidence="2">
    <location>
        <begin position="36"/>
        <end position="131"/>
    </location>
</feature>
<dbReference type="GeneID" id="77470103"/>
<sequence>MSYEAFAYYYDSLMDQEFYNDYIQFINKHVKKYQTVLELGCGTGEIAIRLAHLGKNVCATDISKDMLEVAKYKCIDFKVDVMLSRVDMCDFVVDTKLDLILCLCDSLNYVTNLKDVKNVFQNTYDALKKDGTFIFDVDSMYKMEKILANYDEENDDEDFYFHWHVDHLEKGSVKHSVEIIDKVNQERVYEEHSQKTFDIEIYRDLLEKVGFKEIEVYSDFNVYNEECERNIFVCKKG</sequence>
<evidence type="ECO:0000313" key="4">
    <source>
        <dbReference type="Proteomes" id="UP000241201"/>
    </source>
</evidence>
<organism evidence="3 4">
    <name type="scientific">Faecalibacillus faecis</name>
    <dbReference type="NCBI Taxonomy" id="1982628"/>
    <lineage>
        <taxon>Bacteria</taxon>
        <taxon>Bacillati</taxon>
        <taxon>Bacillota</taxon>
        <taxon>Erysipelotrichia</taxon>
        <taxon>Erysipelotrichales</taxon>
        <taxon>Coprobacillaceae</taxon>
        <taxon>Faecalibacillus</taxon>
    </lineage>
</organism>
<dbReference type="InterPro" id="IPR029063">
    <property type="entry name" value="SAM-dependent_MTases_sf"/>
</dbReference>
<keyword evidence="4" id="KW-1185">Reference proteome</keyword>
<proteinExistence type="predicted"/>
<dbReference type="GO" id="GO:0032259">
    <property type="term" value="P:methylation"/>
    <property type="evidence" value="ECO:0007669"/>
    <property type="project" value="UniProtKB-KW"/>
</dbReference>
<reference evidence="4" key="1">
    <citation type="submission" date="2018-03" db="EMBL/GenBank/DDBJ databases">
        <title>Lachnoclostridium SNUG30370 gen.nov., sp.nov., isolated from human faeces.</title>
        <authorList>
            <person name="Seo B."/>
            <person name="Jeon K."/>
            <person name="Ko G."/>
        </authorList>
    </citation>
    <scope>NUCLEOTIDE SEQUENCE [LARGE SCALE GENOMIC DNA]</scope>
    <source>
        <strain evidence="4">SNUG30370</strain>
    </source>
</reference>
<dbReference type="AlphaFoldDB" id="A0A2T3G2M2"/>
<dbReference type="Gene3D" id="3.40.50.150">
    <property type="entry name" value="Vaccinia Virus protein VP39"/>
    <property type="match status" value="1"/>
</dbReference>
<dbReference type="GO" id="GO:0008168">
    <property type="term" value="F:methyltransferase activity"/>
    <property type="evidence" value="ECO:0007669"/>
    <property type="project" value="UniProtKB-KW"/>
</dbReference>
<gene>
    <name evidence="3" type="ORF">C7U55_03160</name>
</gene>
<dbReference type="EMBL" id="PYLP01000002">
    <property type="protein sequence ID" value="PST41790.1"/>
    <property type="molecule type" value="Genomic_DNA"/>
</dbReference>
<dbReference type="RefSeq" id="WP_106987305.1">
    <property type="nucleotide sequence ID" value="NZ_PYLP01000002.1"/>
</dbReference>
<evidence type="ECO:0000313" key="3">
    <source>
        <dbReference type="EMBL" id="PST41790.1"/>
    </source>
</evidence>
<dbReference type="InterPro" id="IPR041698">
    <property type="entry name" value="Methyltransf_25"/>
</dbReference>
<keyword evidence="3" id="KW-0489">Methyltransferase</keyword>
<dbReference type="Gene3D" id="2.20.25.110">
    <property type="entry name" value="S-adenosyl-L-methionine-dependent methyltransferases"/>
    <property type="match status" value="1"/>
</dbReference>
<protein>
    <submittedName>
        <fullName evidence="3">Class I SAM-dependent methyltransferase</fullName>
    </submittedName>
</protein>
<evidence type="ECO:0000256" key="1">
    <source>
        <dbReference type="ARBA" id="ARBA00022679"/>
    </source>
</evidence>
<keyword evidence="1 3" id="KW-0808">Transferase</keyword>
<dbReference type="PANTHER" id="PTHR43861">
    <property type="entry name" value="TRANS-ACONITATE 2-METHYLTRANSFERASE-RELATED"/>
    <property type="match status" value="1"/>
</dbReference>
<accession>A0A2T3G2M2</accession>
<evidence type="ECO:0000259" key="2">
    <source>
        <dbReference type="Pfam" id="PF13649"/>
    </source>
</evidence>
<dbReference type="Pfam" id="PF13649">
    <property type="entry name" value="Methyltransf_25"/>
    <property type="match status" value="1"/>
</dbReference>
<dbReference type="CDD" id="cd02440">
    <property type="entry name" value="AdoMet_MTases"/>
    <property type="match status" value="1"/>
</dbReference>
<name>A0A2T3G2M2_9FIRM</name>
<comment type="caution">
    <text evidence="3">The sequence shown here is derived from an EMBL/GenBank/DDBJ whole genome shotgun (WGS) entry which is preliminary data.</text>
</comment>
<dbReference type="Proteomes" id="UP000241201">
    <property type="component" value="Unassembled WGS sequence"/>
</dbReference>
<dbReference type="SUPFAM" id="SSF53335">
    <property type="entry name" value="S-adenosyl-L-methionine-dependent methyltransferases"/>
    <property type="match status" value="1"/>
</dbReference>